<keyword evidence="4" id="KW-1185">Reference proteome</keyword>
<dbReference type="PANTHER" id="PTHR35565:SF3">
    <property type="entry name" value="TYPE VI SECRETION SYSTEM SHEATH PROTEIN TSSC1"/>
    <property type="match status" value="1"/>
</dbReference>
<evidence type="ECO:0000313" key="3">
    <source>
        <dbReference type="EMBL" id="MCW6509314.1"/>
    </source>
</evidence>
<dbReference type="RefSeq" id="WP_282585684.1">
    <property type="nucleotide sequence ID" value="NZ_JAMOIM010000009.1"/>
</dbReference>
<organism evidence="3 4">
    <name type="scientific">Lichenifustis flavocetrariae</name>
    <dbReference type="NCBI Taxonomy" id="2949735"/>
    <lineage>
        <taxon>Bacteria</taxon>
        <taxon>Pseudomonadati</taxon>
        <taxon>Pseudomonadota</taxon>
        <taxon>Alphaproteobacteria</taxon>
        <taxon>Hyphomicrobiales</taxon>
        <taxon>Lichenihabitantaceae</taxon>
        <taxon>Lichenifustis</taxon>
    </lineage>
</organism>
<proteinExistence type="predicted"/>
<dbReference type="InterPro" id="IPR044032">
    <property type="entry name" value="TssC1_C"/>
</dbReference>
<feature type="domain" description="TssC1 C-terminal" evidence="2">
    <location>
        <begin position="395"/>
        <end position="506"/>
    </location>
</feature>
<dbReference type="PANTHER" id="PTHR35565">
    <property type="entry name" value="CYTOPLASMIC PROTEIN-RELATED"/>
    <property type="match status" value="1"/>
</dbReference>
<protein>
    <submittedName>
        <fullName evidence="3">Type VI secretion system contractile sheath large subunit</fullName>
    </submittedName>
</protein>
<evidence type="ECO:0000313" key="4">
    <source>
        <dbReference type="Proteomes" id="UP001165667"/>
    </source>
</evidence>
<dbReference type="NCBIfam" id="TIGR03355">
    <property type="entry name" value="VI_chp_2"/>
    <property type="match status" value="1"/>
</dbReference>
<comment type="caution">
    <text evidence="3">The sequence shown here is derived from an EMBL/GenBank/DDBJ whole genome shotgun (WGS) entry which is preliminary data.</text>
</comment>
<reference evidence="3" key="1">
    <citation type="submission" date="2022-05" db="EMBL/GenBank/DDBJ databases">
        <authorList>
            <person name="Pankratov T."/>
        </authorList>
    </citation>
    <scope>NUCLEOTIDE SEQUENCE</scope>
    <source>
        <strain evidence="3">BP6-180914</strain>
    </source>
</reference>
<dbReference type="EMBL" id="JAMOIM010000009">
    <property type="protein sequence ID" value="MCW6509314.1"/>
    <property type="molecule type" value="Genomic_DNA"/>
</dbReference>
<accession>A0AA41YVE6</accession>
<dbReference type="Pfam" id="PF05943">
    <property type="entry name" value="VipB"/>
    <property type="match status" value="1"/>
</dbReference>
<evidence type="ECO:0000259" key="2">
    <source>
        <dbReference type="Pfam" id="PF18945"/>
    </source>
</evidence>
<name>A0AA41YVE6_9HYPH</name>
<dbReference type="Pfam" id="PF18945">
    <property type="entry name" value="VipB_2"/>
    <property type="match status" value="1"/>
</dbReference>
<dbReference type="Proteomes" id="UP001165667">
    <property type="component" value="Unassembled WGS sequence"/>
</dbReference>
<gene>
    <name evidence="3" type="primary">tssC</name>
    <name evidence="3" type="ORF">M8523_14920</name>
</gene>
<feature type="domain" description="TssC1 N-terminal" evidence="1">
    <location>
        <begin position="79"/>
        <end position="382"/>
    </location>
</feature>
<dbReference type="AlphaFoldDB" id="A0AA41YVE6"/>
<sequence>MAQAGEETVATAASASELATTQDAGEFSFLKERFSVLKDSFKPRTERARIEVEGAITTLVNEALADSTVIKADVLDTIEEMIARIDQKLTAQMNEILHAPEFQQLESAWRGLHYFVLNSETDAMLKIKFLNVSKKELGRNLRTSYPGAKWDQSPLFKAIYENEFGILGGQPYGCLIGDFEFTHLPTDVQLLRDISKIAGAAHAPFFSAASPTLMGMDSWTELGNPRDLSKLFDTVEYAGWKGLREQTDSRYVGLCMPRVLARLPYGAKTEPVEEFAFEEETDAHAGTKYAWMNAAYAMGVNINRAFKENGWCTRIRGVESGGEVINLPSHTFPTDDGGVDLKCPTEIAISDRREHELAKSGLIPIIHRKNTDKAAFIGAQSVFKPRSFSGPKGVEATASDNLSARLPYMFAVCRFAHYLKVMIRDKVGSYREAPQLTRWLTEWINEYVDGDPINSSELDKARKPLAAAAIEIVPLEENPGYYSAKFFLRPHFQLEGMDVGLSLVSKVPENMLAK</sequence>
<dbReference type="InterPro" id="IPR044031">
    <property type="entry name" value="TssC1_N"/>
</dbReference>
<dbReference type="InterPro" id="IPR010269">
    <property type="entry name" value="T6SS_TssC-like"/>
</dbReference>
<evidence type="ECO:0000259" key="1">
    <source>
        <dbReference type="Pfam" id="PF05943"/>
    </source>
</evidence>